<evidence type="ECO:0000256" key="1">
    <source>
        <dbReference type="SAM" id="MobiDB-lite"/>
    </source>
</evidence>
<evidence type="ECO:0000259" key="2">
    <source>
        <dbReference type="PROSITE" id="PS50304"/>
    </source>
</evidence>
<protein>
    <recommendedName>
        <fullName evidence="2">Tudor domain-containing protein</fullName>
    </recommendedName>
</protein>
<dbReference type="PROSITE" id="PS50304">
    <property type="entry name" value="TUDOR"/>
    <property type="match status" value="1"/>
</dbReference>
<organism evidence="3 4">
    <name type="scientific">Pristionchus mayeri</name>
    <dbReference type="NCBI Taxonomy" id="1317129"/>
    <lineage>
        <taxon>Eukaryota</taxon>
        <taxon>Metazoa</taxon>
        <taxon>Ecdysozoa</taxon>
        <taxon>Nematoda</taxon>
        <taxon>Chromadorea</taxon>
        <taxon>Rhabditida</taxon>
        <taxon>Rhabditina</taxon>
        <taxon>Diplogasteromorpha</taxon>
        <taxon>Diplogasteroidea</taxon>
        <taxon>Neodiplogasteridae</taxon>
        <taxon>Pristionchus</taxon>
    </lineage>
</organism>
<feature type="compositionally biased region" description="Gly residues" evidence="1">
    <location>
        <begin position="111"/>
        <end position="127"/>
    </location>
</feature>
<name>A0AAN5CUM7_9BILA</name>
<feature type="region of interest" description="Disordered" evidence="1">
    <location>
        <begin position="141"/>
        <end position="508"/>
    </location>
</feature>
<keyword evidence="4" id="KW-1185">Reference proteome</keyword>
<feature type="non-terminal residue" evidence="3">
    <location>
        <position position="1"/>
    </location>
</feature>
<feature type="compositionally biased region" description="Basic and acidic residues" evidence="1">
    <location>
        <begin position="494"/>
        <end position="505"/>
    </location>
</feature>
<reference evidence="4" key="1">
    <citation type="submission" date="2022-10" db="EMBL/GenBank/DDBJ databases">
        <title>Genome assembly of Pristionchus species.</title>
        <authorList>
            <person name="Yoshida K."/>
            <person name="Sommer R.J."/>
        </authorList>
    </citation>
    <scope>NUCLEOTIDE SEQUENCE [LARGE SCALE GENOMIC DNA]</scope>
    <source>
        <strain evidence="4">RS5460</strain>
    </source>
</reference>
<dbReference type="InterPro" id="IPR002999">
    <property type="entry name" value="Tudor"/>
</dbReference>
<dbReference type="EMBL" id="BTRK01000005">
    <property type="protein sequence ID" value="GMR50951.1"/>
    <property type="molecule type" value="Genomic_DNA"/>
</dbReference>
<accession>A0AAN5CUM7</accession>
<feature type="compositionally biased region" description="Polar residues" evidence="1">
    <location>
        <begin position="739"/>
        <end position="753"/>
    </location>
</feature>
<feature type="region of interest" description="Disordered" evidence="1">
    <location>
        <begin position="97"/>
        <end position="127"/>
    </location>
</feature>
<dbReference type="SUPFAM" id="SSF63748">
    <property type="entry name" value="Tudor/PWWP/MBT"/>
    <property type="match status" value="1"/>
</dbReference>
<evidence type="ECO:0000313" key="4">
    <source>
        <dbReference type="Proteomes" id="UP001328107"/>
    </source>
</evidence>
<dbReference type="Proteomes" id="UP001328107">
    <property type="component" value="Unassembled WGS sequence"/>
</dbReference>
<feature type="compositionally biased region" description="Polar residues" evidence="1">
    <location>
        <begin position="401"/>
        <end position="410"/>
    </location>
</feature>
<feature type="compositionally biased region" description="Gly residues" evidence="1">
    <location>
        <begin position="144"/>
        <end position="163"/>
    </location>
</feature>
<sequence>GQVPSANTTSYLEMSSFKAEDIPGLIQSVLTMAKGDHREMAKKYEALWGESLDKSLDVLGIRGNLNALAQMRPDLFYLQYGKLASAVSGDQTDVVDQMNRSNAPKNKKGSRGGGSFRGGRAGSNAARGGGFGNYGAAFRSEAPRGGGGGGGSRGGYRGGGRGGPPSQPSYSGGGGRGGSGYDSGFGSRGNDSYGGDSRKRDYSPPRDNYSNRDSYSRNEPPRTGNRGFASDYDDFAESSRRGGYEDDRRDDRSYDNRRTDNRGYDYDYEYDETTIRADDYEYENEQRGGRDDRYNGQSFKVTVRNDTDRDYDRRVDYSNDRRDGYRNPEPEYGDEDDYGRNRRRDERDDYGRGQSSDRGFGRDSFDNHQDDRTQRDYQREEVLPARKAFPSAFGAAASSSTRMVTNSSIFAPQAYNENDRRSPPSAFARPARNEPEDPVQQPAARFEKEPCKPYNSFDSLPPGLEQTIRTGPPPGLSYPVGPPPGLPNLPPCDPAKKTPTQREQEVDPNEVSMDELGHLIFGAIERDGGQDVPKDRIIGLILQHCNRDVYPVIQTHGGITRVLDNVCQRGRERLEFYTDDDGQDFVALRQPYKQDAIENFGTKDVKGYRPDDLDDDDDDVESFISARSTTKPTSTVNSRAPVRSEIDVANDIWKIVRTRGQYRNRTGEYELRLGELETYRGMTEANVYRFVSRPEFEKYFRVNMQEGPDGSIMKYLFAVGREGPLKGILGIESSEDSVQRTIRQDTAPSSSGHGSAGRQDPSLPYPHKFYHKRNDPVLGYESHRNYKRREEVILTYFYDFYEFYVMTERDYDNAQKEWNKLFDDHCMLPFKDTQYWKKGYVGVYLMAKDKKAFRFTVLNVDEDDQEMKIQLVDFGDKQTIDVRDAVALREEYKKVEAKCFQCSLEDYDPIDEDELWAMRSTMMKYKNIPVIIEPIEKRGAPENILVVSLTFTPQEDRFSTERRFPDYLYSRKYTVRR</sequence>
<feature type="compositionally biased region" description="Basic and acidic residues" evidence="1">
    <location>
        <begin position="359"/>
        <end position="384"/>
    </location>
</feature>
<feature type="domain" description="Tudor" evidence="2">
    <location>
        <begin position="835"/>
        <end position="895"/>
    </location>
</feature>
<feature type="compositionally biased region" description="Basic and acidic residues" evidence="1">
    <location>
        <begin position="338"/>
        <end position="351"/>
    </location>
</feature>
<feature type="compositionally biased region" description="Low complexity" evidence="1">
    <location>
        <begin position="388"/>
        <end position="400"/>
    </location>
</feature>
<dbReference type="AlphaFoldDB" id="A0AAN5CUM7"/>
<feature type="compositionally biased region" description="Pro residues" evidence="1">
    <location>
        <begin position="471"/>
        <end position="493"/>
    </location>
</feature>
<comment type="caution">
    <text evidence="3">The sequence shown here is derived from an EMBL/GenBank/DDBJ whole genome shotgun (WGS) entry which is preliminary data.</text>
</comment>
<feature type="compositionally biased region" description="Basic and acidic residues" evidence="1">
    <location>
        <begin position="237"/>
        <end position="265"/>
    </location>
</feature>
<feature type="compositionally biased region" description="Basic and acidic residues" evidence="1">
    <location>
        <begin position="303"/>
        <end position="329"/>
    </location>
</feature>
<dbReference type="Pfam" id="PF00567">
    <property type="entry name" value="TUDOR"/>
    <property type="match status" value="1"/>
</dbReference>
<proteinExistence type="predicted"/>
<gene>
    <name evidence="3" type="ORF">PMAYCL1PPCAC_21146</name>
</gene>
<dbReference type="Gene3D" id="2.30.30.140">
    <property type="match status" value="1"/>
</dbReference>
<feature type="compositionally biased region" description="Gly residues" evidence="1">
    <location>
        <begin position="171"/>
        <end position="187"/>
    </location>
</feature>
<feature type="region of interest" description="Disordered" evidence="1">
    <location>
        <begin position="737"/>
        <end position="765"/>
    </location>
</feature>
<feature type="compositionally biased region" description="Basic and acidic residues" evidence="1">
    <location>
        <begin position="273"/>
        <end position="294"/>
    </location>
</feature>
<evidence type="ECO:0000313" key="3">
    <source>
        <dbReference type="EMBL" id="GMR50951.1"/>
    </source>
</evidence>